<dbReference type="HOGENOM" id="CLU_026660_1_0_1"/>
<dbReference type="InterPro" id="IPR001138">
    <property type="entry name" value="Zn2Cys6_DnaBD"/>
</dbReference>
<keyword evidence="8" id="KW-1185">Reference proteome</keyword>
<dbReference type="Proteomes" id="UP000002035">
    <property type="component" value="Unassembled WGS sequence"/>
</dbReference>
<keyword evidence="4" id="KW-0804">Transcription</keyword>
<dbReference type="STRING" id="554155.C5G0P3"/>
<dbReference type="PANTHER" id="PTHR47540">
    <property type="entry name" value="THIAMINE REPRESSIBLE GENES REGULATORY PROTEIN THI5"/>
    <property type="match status" value="1"/>
</dbReference>
<dbReference type="EMBL" id="DS995709">
    <property type="protein sequence ID" value="EEQ35696.1"/>
    <property type="molecule type" value="Genomic_DNA"/>
</dbReference>
<dbReference type="CDD" id="cd00067">
    <property type="entry name" value="GAL4"/>
    <property type="match status" value="1"/>
</dbReference>
<dbReference type="PROSITE" id="PS00463">
    <property type="entry name" value="ZN2_CY6_FUNGAL_1"/>
    <property type="match status" value="1"/>
</dbReference>
<evidence type="ECO:0000256" key="5">
    <source>
        <dbReference type="ARBA" id="ARBA00023242"/>
    </source>
</evidence>
<name>C5G0P3_ARTOC</name>
<dbReference type="RefSeq" id="XP_002842684.1">
    <property type="nucleotide sequence ID" value="XM_002842638.1"/>
</dbReference>
<dbReference type="GO" id="GO:0043565">
    <property type="term" value="F:sequence-specific DNA binding"/>
    <property type="evidence" value="ECO:0007669"/>
    <property type="project" value="TreeGrafter"/>
</dbReference>
<reference evidence="8" key="1">
    <citation type="journal article" date="2012" name="MBio">
        <title>Comparative genome analysis of Trichophyton rubrum and related dermatophytes reveals candidate genes involved in infection.</title>
        <authorList>
            <person name="Martinez D.A."/>
            <person name="Oliver B.G."/>
            <person name="Graeser Y."/>
            <person name="Goldberg J.M."/>
            <person name="Li W."/>
            <person name="Martinez-Rossi N.M."/>
            <person name="Monod M."/>
            <person name="Shelest E."/>
            <person name="Barton R.C."/>
            <person name="Birch E."/>
            <person name="Brakhage A.A."/>
            <person name="Chen Z."/>
            <person name="Gurr S.J."/>
            <person name="Heiman D."/>
            <person name="Heitman J."/>
            <person name="Kosti I."/>
            <person name="Rossi A."/>
            <person name="Saif S."/>
            <person name="Samalova M."/>
            <person name="Saunders C.W."/>
            <person name="Shea T."/>
            <person name="Summerbell R.C."/>
            <person name="Xu J."/>
            <person name="Young S."/>
            <person name="Zeng Q."/>
            <person name="Birren B.W."/>
            <person name="Cuomo C.A."/>
            <person name="White T.C."/>
        </authorList>
    </citation>
    <scope>NUCLEOTIDE SEQUENCE [LARGE SCALE GENOMIC DNA]</scope>
    <source>
        <strain evidence="8">ATCC MYA-4605 / CBS 113480</strain>
    </source>
</reference>
<organism evidence="7 8">
    <name type="scientific">Arthroderma otae (strain ATCC MYA-4605 / CBS 113480)</name>
    <name type="common">Microsporum canis</name>
    <dbReference type="NCBI Taxonomy" id="554155"/>
    <lineage>
        <taxon>Eukaryota</taxon>
        <taxon>Fungi</taxon>
        <taxon>Dikarya</taxon>
        <taxon>Ascomycota</taxon>
        <taxon>Pezizomycotina</taxon>
        <taxon>Eurotiomycetes</taxon>
        <taxon>Eurotiomycetidae</taxon>
        <taxon>Onygenales</taxon>
        <taxon>Arthrodermataceae</taxon>
        <taxon>Microsporum</taxon>
    </lineage>
</organism>
<evidence type="ECO:0000256" key="1">
    <source>
        <dbReference type="ARBA" id="ARBA00004123"/>
    </source>
</evidence>
<keyword evidence="2" id="KW-0805">Transcription regulation</keyword>
<dbReference type="VEuPathDB" id="FungiDB:MCYG_08515"/>
<dbReference type="GO" id="GO:0005634">
    <property type="term" value="C:nucleus"/>
    <property type="evidence" value="ECO:0007669"/>
    <property type="project" value="UniProtKB-SubCell"/>
</dbReference>
<dbReference type="InterPro" id="IPR036864">
    <property type="entry name" value="Zn2-C6_fun-type_DNA-bd_sf"/>
</dbReference>
<evidence type="ECO:0000256" key="2">
    <source>
        <dbReference type="ARBA" id="ARBA00023015"/>
    </source>
</evidence>
<sequence length="417" mass="45416">MTAEPPSAFNWLDQALPLVQEDSLPSSKPAEAPKRHAACDECRKRKLKCTGDVNGCRRCTRHGLYCHYSFQKQMGRPPKTARSLVGLNNRTGSRSLGSAENPDLAYGTPDALGALEASNMCPAIYKTFMKNTYDVRPGPFISDGPLSGSNDSLQQAAPETSTMIPRDIDYSQISSLLSPSQTSLESSPNTSTASPAPSAFPQVLAPCSCLSHLYLSLSSLATLSSFPLSPNTLITLYNASKTASGVLSCQICPQTYSSAVQNLMLLGTLLTCIANSWYEISLMDAEPLATETLGQSTISSLQTDSEAWKSFLKDWLYQIVRYAVIGHPTPPNAPYVQNQCEESPNLLSLVEGMEARQMQWHAARLPLVNPSCPREHAESSSTAGQKESDYFCVRVAGNARQIIDRFPFSADELQNRK</sequence>
<keyword evidence="5" id="KW-0539">Nucleus</keyword>
<protein>
    <recommendedName>
        <fullName evidence="6">Zn(2)-C6 fungal-type domain-containing protein</fullName>
    </recommendedName>
</protein>
<proteinExistence type="predicted"/>
<dbReference type="OMA" id="PKRHAAC"/>
<keyword evidence="3" id="KW-0238">DNA-binding</keyword>
<dbReference type="eggNOG" id="ENOG502SE9E">
    <property type="taxonomic scope" value="Eukaryota"/>
</dbReference>
<dbReference type="AlphaFoldDB" id="C5G0P3"/>
<dbReference type="SMART" id="SM00066">
    <property type="entry name" value="GAL4"/>
    <property type="match status" value="1"/>
</dbReference>
<gene>
    <name evidence="7" type="ORF">MCYG_08515</name>
</gene>
<dbReference type="GO" id="GO:0045944">
    <property type="term" value="P:positive regulation of transcription by RNA polymerase II"/>
    <property type="evidence" value="ECO:0007669"/>
    <property type="project" value="TreeGrafter"/>
</dbReference>
<dbReference type="InterPro" id="IPR051711">
    <property type="entry name" value="Stress_Response_Reg"/>
</dbReference>
<evidence type="ECO:0000313" key="7">
    <source>
        <dbReference type="EMBL" id="EEQ35696.1"/>
    </source>
</evidence>
<dbReference type="GeneID" id="9224122"/>
<accession>C5G0P3</accession>
<feature type="domain" description="Zn(2)-C6 fungal-type" evidence="6">
    <location>
        <begin position="38"/>
        <end position="68"/>
    </location>
</feature>
<dbReference type="SUPFAM" id="SSF57701">
    <property type="entry name" value="Zn2/Cys6 DNA-binding domain"/>
    <property type="match status" value="1"/>
</dbReference>
<dbReference type="OrthoDB" id="10261408at2759"/>
<dbReference type="PANTHER" id="PTHR47540:SF4">
    <property type="entry name" value="TRANSCRIPTION FACTOR RGLT"/>
    <property type="match status" value="1"/>
</dbReference>
<dbReference type="Pfam" id="PF00172">
    <property type="entry name" value="Zn_clus"/>
    <property type="match status" value="1"/>
</dbReference>
<comment type="subcellular location">
    <subcellularLocation>
        <location evidence="1">Nucleus</location>
    </subcellularLocation>
</comment>
<dbReference type="GO" id="GO:0008270">
    <property type="term" value="F:zinc ion binding"/>
    <property type="evidence" value="ECO:0007669"/>
    <property type="project" value="InterPro"/>
</dbReference>
<evidence type="ECO:0000313" key="8">
    <source>
        <dbReference type="Proteomes" id="UP000002035"/>
    </source>
</evidence>
<dbReference type="Gene3D" id="4.10.240.10">
    <property type="entry name" value="Zn(2)-C6 fungal-type DNA-binding domain"/>
    <property type="match status" value="1"/>
</dbReference>
<dbReference type="PROSITE" id="PS50048">
    <property type="entry name" value="ZN2_CY6_FUNGAL_2"/>
    <property type="match status" value="1"/>
</dbReference>
<evidence type="ECO:0000259" key="6">
    <source>
        <dbReference type="PROSITE" id="PS50048"/>
    </source>
</evidence>
<evidence type="ECO:0000256" key="3">
    <source>
        <dbReference type="ARBA" id="ARBA00023125"/>
    </source>
</evidence>
<dbReference type="GO" id="GO:0000981">
    <property type="term" value="F:DNA-binding transcription factor activity, RNA polymerase II-specific"/>
    <property type="evidence" value="ECO:0007669"/>
    <property type="project" value="InterPro"/>
</dbReference>
<evidence type="ECO:0000256" key="4">
    <source>
        <dbReference type="ARBA" id="ARBA00023163"/>
    </source>
</evidence>